<dbReference type="EMBL" id="JAVKPH010000067">
    <property type="protein sequence ID" value="MDR5655365.1"/>
    <property type="molecule type" value="Genomic_DNA"/>
</dbReference>
<protein>
    <submittedName>
        <fullName evidence="1">Uncharacterized protein</fullName>
    </submittedName>
</protein>
<comment type="caution">
    <text evidence="1">The sequence shown here is derived from an EMBL/GenBank/DDBJ whole genome shotgun (WGS) entry which is preliminary data.</text>
</comment>
<evidence type="ECO:0000313" key="1">
    <source>
        <dbReference type="EMBL" id="MDR5655365.1"/>
    </source>
</evidence>
<accession>A0ABU1FEP1</accession>
<dbReference type="RefSeq" id="WP_310459465.1">
    <property type="nucleotide sequence ID" value="NZ_JAVKPH010000067.1"/>
</dbReference>
<proteinExistence type="predicted"/>
<reference evidence="1 2" key="1">
    <citation type="submission" date="2023-09" db="EMBL/GenBank/DDBJ databases">
        <title>Xinfangfangia sedmenti sp. nov., isolated the sedment.</title>
        <authorList>
            <person name="Xu L."/>
        </authorList>
    </citation>
    <scope>NUCLEOTIDE SEQUENCE [LARGE SCALE GENOMIC DNA]</scope>
    <source>
        <strain evidence="1 2">LG-4</strain>
    </source>
</reference>
<gene>
    <name evidence="1" type="ORF">RGD00_22410</name>
</gene>
<name>A0ABU1FEP1_9RHOB</name>
<organism evidence="1 2">
    <name type="scientific">Ruixingdingia sedimenti</name>
    <dbReference type="NCBI Taxonomy" id="3073604"/>
    <lineage>
        <taxon>Bacteria</taxon>
        <taxon>Pseudomonadati</taxon>
        <taxon>Pseudomonadota</taxon>
        <taxon>Alphaproteobacteria</taxon>
        <taxon>Rhodobacterales</taxon>
        <taxon>Paracoccaceae</taxon>
        <taxon>Ruixingdingia</taxon>
    </lineage>
</organism>
<sequence>MAYSFPLSLADFWDILPIRELTFDLPEAVEISETGGGEILTADLGTRLWQGEVVLGDMTPDEAADVSAMLDIVRRAGGSFFATDRARPWPRSDWGGSVLGAASVTMHSVAGTSREMRLQGLPVGYQLRRGDRLAYSYGTNPVRYALHRVASPATADEAGVTPLFEVSPNLRPGWPDLAAVTLVKPACKAVIVPGSVQPGRRRARLTVGSSFRFQQTLR</sequence>
<dbReference type="Proteomes" id="UP001247754">
    <property type="component" value="Unassembled WGS sequence"/>
</dbReference>
<keyword evidence="2" id="KW-1185">Reference proteome</keyword>
<evidence type="ECO:0000313" key="2">
    <source>
        <dbReference type="Proteomes" id="UP001247754"/>
    </source>
</evidence>